<comment type="caution">
    <text evidence="3">The sequence shown here is derived from an EMBL/GenBank/DDBJ whole genome shotgun (WGS) entry which is preliminary data.</text>
</comment>
<protein>
    <submittedName>
        <fullName evidence="3">Glycosyltransferase</fullName>
    </submittedName>
</protein>
<dbReference type="Gene3D" id="3.40.50.2000">
    <property type="entry name" value="Glycogen Phosphorylase B"/>
    <property type="match status" value="2"/>
</dbReference>
<dbReference type="Pfam" id="PF00534">
    <property type="entry name" value="Glycos_transf_1"/>
    <property type="match status" value="1"/>
</dbReference>
<dbReference type="InterPro" id="IPR028098">
    <property type="entry name" value="Glyco_trans_4-like_N"/>
</dbReference>
<dbReference type="RefSeq" id="WP_303308956.1">
    <property type="nucleotide sequence ID" value="NZ_JAODOP010000001.1"/>
</dbReference>
<evidence type="ECO:0000259" key="2">
    <source>
        <dbReference type="Pfam" id="PF13477"/>
    </source>
</evidence>
<keyword evidence="4" id="KW-1185">Reference proteome</keyword>
<feature type="domain" description="Glycosyl transferase family 1" evidence="1">
    <location>
        <begin position="215"/>
        <end position="351"/>
    </location>
</feature>
<dbReference type="EMBL" id="JAODOP010000001">
    <property type="protein sequence ID" value="MEF3831960.1"/>
    <property type="molecule type" value="Genomic_DNA"/>
</dbReference>
<dbReference type="Pfam" id="PF13477">
    <property type="entry name" value="Glyco_trans_4_2"/>
    <property type="match status" value="1"/>
</dbReference>
<organism evidence="3 4">
    <name type="scientific">Flavivirga spongiicola</name>
    <dbReference type="NCBI Taxonomy" id="421621"/>
    <lineage>
        <taxon>Bacteria</taxon>
        <taxon>Pseudomonadati</taxon>
        <taxon>Bacteroidota</taxon>
        <taxon>Flavobacteriia</taxon>
        <taxon>Flavobacteriales</taxon>
        <taxon>Flavobacteriaceae</taxon>
        <taxon>Flavivirga</taxon>
    </lineage>
</organism>
<evidence type="ECO:0000259" key="1">
    <source>
        <dbReference type="Pfam" id="PF00534"/>
    </source>
</evidence>
<dbReference type="InterPro" id="IPR001296">
    <property type="entry name" value="Glyco_trans_1"/>
</dbReference>
<dbReference type="SUPFAM" id="SSF53756">
    <property type="entry name" value="UDP-Glycosyltransferase/glycogen phosphorylase"/>
    <property type="match status" value="1"/>
</dbReference>
<sequence>MKILLVSMNSIHFQRWTDQLKDSGHDLYWFHILDGGYSNKLPWVNQIVDWKQKYPNLKGRIFIKKKFPRLYKKLSFLIENDVKKIFEEKLKEIKPDLVHSFVLYISCTPILKVMQKYYDLPWIYSSWGSDLYYFKEIPKYKQDILKVLSRINYLFADCKRDTSLARNLGFKGGFLGVYPGGGGFNYKESDAYIRPISERKTILIKGYQGRSGKAIEVLKALEAISNELKNYNIIVFGGDEEVANYIVGQDLSKKLAVKTLLRKDFLPHNKILELMGEALIYIGNSNSDGMPNTLLEAIAQGAFPIQSNPGGASAEVIEHHENGLLIEDCNSIEEIKNHVLTVIENSELLERAFGINLNRVKPKFERALIKKQVLEAYKKVLKS</sequence>
<accession>A0ABU7XQ76</accession>
<evidence type="ECO:0000313" key="4">
    <source>
        <dbReference type="Proteomes" id="UP001337305"/>
    </source>
</evidence>
<reference evidence="3 4" key="1">
    <citation type="submission" date="2022-09" db="EMBL/GenBank/DDBJ databases">
        <title>Genome sequencing of Flavivirga sp. MEBiC05379.</title>
        <authorList>
            <person name="Oh H.-M."/>
            <person name="Kwon K.K."/>
            <person name="Park M.J."/>
            <person name="Yang S.-H."/>
        </authorList>
    </citation>
    <scope>NUCLEOTIDE SEQUENCE [LARGE SCALE GENOMIC DNA]</scope>
    <source>
        <strain evidence="3 4">MEBiC05379</strain>
    </source>
</reference>
<name>A0ABU7XQ76_9FLAO</name>
<gene>
    <name evidence="3" type="ORF">N1F79_02355</name>
</gene>
<evidence type="ECO:0000313" key="3">
    <source>
        <dbReference type="EMBL" id="MEF3831960.1"/>
    </source>
</evidence>
<dbReference type="Proteomes" id="UP001337305">
    <property type="component" value="Unassembled WGS sequence"/>
</dbReference>
<feature type="domain" description="Glycosyltransferase subfamily 4-like N-terminal" evidence="2">
    <location>
        <begin position="3"/>
        <end position="149"/>
    </location>
</feature>
<dbReference type="PANTHER" id="PTHR12526">
    <property type="entry name" value="GLYCOSYLTRANSFERASE"/>
    <property type="match status" value="1"/>
</dbReference>
<proteinExistence type="predicted"/>